<evidence type="ECO:0000256" key="6">
    <source>
        <dbReference type="ARBA" id="ARBA00022491"/>
    </source>
</evidence>
<keyword evidence="10 18" id="KW-1133">Transmembrane helix</keyword>
<dbReference type="InterPro" id="IPR038379">
    <property type="entry name" value="SecE_sf"/>
</dbReference>
<reference evidence="20" key="1">
    <citation type="submission" date="2021-01" db="EMBL/GenBank/DDBJ databases">
        <authorList>
            <person name="Bezrukov I."/>
        </authorList>
    </citation>
    <scope>NUCLEOTIDE SEQUENCE</scope>
</reference>
<feature type="repeat" description="PPR" evidence="16">
    <location>
        <begin position="412"/>
        <end position="442"/>
    </location>
</feature>
<keyword evidence="12" id="KW-0805">Transcription regulation</keyword>
<dbReference type="GO" id="GO:0006605">
    <property type="term" value="P:protein targeting"/>
    <property type="evidence" value="ECO:0007669"/>
    <property type="project" value="InterPro"/>
</dbReference>
<keyword evidence="5" id="KW-0813">Transport</keyword>
<dbReference type="GO" id="GO:0016020">
    <property type="term" value="C:membrane"/>
    <property type="evidence" value="ECO:0007669"/>
    <property type="project" value="UniProtKB-SubCell"/>
</dbReference>
<evidence type="ECO:0000256" key="4">
    <source>
        <dbReference type="ARBA" id="ARBA00008274"/>
    </source>
</evidence>
<proteinExistence type="inferred from homology"/>
<keyword evidence="14" id="KW-0804">Transcription</keyword>
<dbReference type="FunFam" id="1.25.40.10:FF:000196">
    <property type="entry name" value="Pentatricopeptide repeat-containing protein At4g14850"/>
    <property type="match status" value="2"/>
</dbReference>
<evidence type="ECO:0000313" key="20">
    <source>
        <dbReference type="EMBL" id="CAE6195661.1"/>
    </source>
</evidence>
<gene>
    <name evidence="20" type="ORF">AARE701A_LOCUS19429</name>
</gene>
<dbReference type="HAMAP" id="MF_00422">
    <property type="entry name" value="SecE"/>
    <property type="match status" value="1"/>
</dbReference>
<evidence type="ECO:0000256" key="10">
    <source>
        <dbReference type="ARBA" id="ARBA00022989"/>
    </source>
</evidence>
<dbReference type="InterPro" id="IPR001901">
    <property type="entry name" value="Translocase_SecE/Sec61-g"/>
</dbReference>
<evidence type="ECO:0000256" key="5">
    <source>
        <dbReference type="ARBA" id="ARBA00022448"/>
    </source>
</evidence>
<dbReference type="InterPro" id="IPR046848">
    <property type="entry name" value="E_motif"/>
</dbReference>
<dbReference type="PANTHER" id="PTHR24015:SF1814">
    <property type="entry name" value="OS11G0583200 PROTEIN"/>
    <property type="match status" value="1"/>
</dbReference>
<dbReference type="Gene3D" id="1.25.40.10">
    <property type="entry name" value="Tetratricopeptide repeat domain"/>
    <property type="match status" value="5"/>
</dbReference>
<dbReference type="FunFam" id="1.25.40.10:FF:001211">
    <property type="entry name" value="Pentatricopeptide repeat-containing protein"/>
    <property type="match status" value="1"/>
</dbReference>
<dbReference type="GO" id="GO:0009451">
    <property type="term" value="P:RNA modification"/>
    <property type="evidence" value="ECO:0007669"/>
    <property type="project" value="InterPro"/>
</dbReference>
<dbReference type="Pfam" id="PF04844">
    <property type="entry name" value="Ovate"/>
    <property type="match status" value="1"/>
</dbReference>
<dbReference type="InterPro" id="IPR032867">
    <property type="entry name" value="DYW_dom"/>
</dbReference>
<evidence type="ECO:0000256" key="14">
    <source>
        <dbReference type="ARBA" id="ARBA00023163"/>
    </source>
</evidence>
<dbReference type="Pfam" id="PF01535">
    <property type="entry name" value="PPR"/>
    <property type="match status" value="3"/>
</dbReference>
<keyword evidence="15" id="KW-0539">Nucleus</keyword>
<dbReference type="Pfam" id="PF20431">
    <property type="entry name" value="E_motif"/>
    <property type="match status" value="1"/>
</dbReference>
<evidence type="ECO:0000256" key="9">
    <source>
        <dbReference type="ARBA" id="ARBA00022927"/>
    </source>
</evidence>
<dbReference type="Pfam" id="PF00584">
    <property type="entry name" value="SecE"/>
    <property type="match status" value="1"/>
</dbReference>
<feature type="repeat" description="PPR" evidence="16">
    <location>
        <begin position="375"/>
        <end position="409"/>
    </location>
</feature>
<dbReference type="Pfam" id="PF14432">
    <property type="entry name" value="DYW_deaminase"/>
    <property type="match status" value="1"/>
</dbReference>
<evidence type="ECO:0000256" key="15">
    <source>
        <dbReference type="ARBA" id="ARBA00023242"/>
    </source>
</evidence>
<evidence type="ECO:0000256" key="12">
    <source>
        <dbReference type="ARBA" id="ARBA00023015"/>
    </source>
</evidence>
<feature type="transmembrane region" description="Helical" evidence="18">
    <location>
        <begin position="968"/>
        <end position="989"/>
    </location>
</feature>
<feature type="domain" description="OVATE" evidence="19">
    <location>
        <begin position="780"/>
        <end position="845"/>
    </location>
</feature>
<keyword evidence="7 18" id="KW-0812">Transmembrane</keyword>
<dbReference type="InterPro" id="IPR006458">
    <property type="entry name" value="Ovate_C"/>
</dbReference>
<evidence type="ECO:0000256" key="16">
    <source>
        <dbReference type="PROSITE-ProRule" id="PRU00708"/>
    </source>
</evidence>
<dbReference type="PROSITE" id="PS51754">
    <property type="entry name" value="OVATE"/>
    <property type="match status" value="1"/>
</dbReference>
<dbReference type="NCBIfam" id="TIGR01568">
    <property type="entry name" value="A_thal_3678"/>
    <property type="match status" value="1"/>
</dbReference>
<evidence type="ECO:0000256" key="2">
    <source>
        <dbReference type="ARBA" id="ARBA00004370"/>
    </source>
</evidence>
<dbReference type="Gene3D" id="1.20.5.1030">
    <property type="entry name" value="Preprotein translocase secy subunit"/>
    <property type="match status" value="1"/>
</dbReference>
<evidence type="ECO:0000256" key="11">
    <source>
        <dbReference type="ARBA" id="ARBA00023010"/>
    </source>
</evidence>
<feature type="region of interest" description="Disordered" evidence="17">
    <location>
        <begin position="889"/>
        <end position="913"/>
    </location>
</feature>
<evidence type="ECO:0000256" key="1">
    <source>
        <dbReference type="ARBA" id="ARBA00004123"/>
    </source>
</evidence>
<keyword evidence="13 18" id="KW-0472">Membrane</keyword>
<feature type="region of interest" description="Disordered" evidence="17">
    <location>
        <begin position="739"/>
        <end position="764"/>
    </location>
</feature>
<dbReference type="GO" id="GO:0005634">
    <property type="term" value="C:nucleus"/>
    <property type="evidence" value="ECO:0007669"/>
    <property type="project" value="UniProtKB-SubCell"/>
</dbReference>
<evidence type="ECO:0000256" key="8">
    <source>
        <dbReference type="ARBA" id="ARBA00022737"/>
    </source>
</evidence>
<keyword evidence="8" id="KW-0677">Repeat</keyword>
<dbReference type="EMBL" id="LR999457">
    <property type="protein sequence ID" value="CAE6195661.1"/>
    <property type="molecule type" value="Genomic_DNA"/>
</dbReference>
<keyword evidence="6" id="KW-0678">Repressor</keyword>
<feature type="repeat" description="PPR" evidence="16">
    <location>
        <begin position="72"/>
        <end position="106"/>
    </location>
</feature>
<dbReference type="Proteomes" id="UP000682877">
    <property type="component" value="Chromosome 7"/>
</dbReference>
<dbReference type="GO" id="GO:0006886">
    <property type="term" value="P:intracellular protein transport"/>
    <property type="evidence" value="ECO:0007669"/>
    <property type="project" value="InterPro"/>
</dbReference>
<dbReference type="NCBIfam" id="TIGR00756">
    <property type="entry name" value="PPR"/>
    <property type="match status" value="2"/>
</dbReference>
<dbReference type="InterPro" id="IPR011990">
    <property type="entry name" value="TPR-like_helical_dom_sf"/>
</dbReference>
<dbReference type="PANTHER" id="PTHR24015">
    <property type="entry name" value="OS07G0578800 PROTEIN-RELATED"/>
    <property type="match status" value="1"/>
</dbReference>
<keyword evidence="9" id="KW-0653">Protein transport</keyword>
<sequence length="1006" mass="111433">MTLLTADALGLLLKNAISTSSVRLGRVVHARIVKTLDSPPPPFLANYLINMYSKLDHPESARLVLRLTPARNVVSWTSLVSGLAQNGHFSTALFEFFEMRREGVVPNDFTFPCVFKAVASLRLPVTGKQIHALAVKCGRILDVFVGCSAFDMYCKTRLRDDARKLFDEIPERNLETWNAYISNSVTDGRPKEAIEAFIEFRRIGGQPNSITFCGFLNACSDGLLLDLGMQMHGLVFRSGFDTDVSVYNGLIDFYGKCKQIRSSEIIFAEMRIKNAVSWCSLVAAYVQNHEDEKASVLYLHSRKEIVETSDFMISSVLSACAGMAGLELGRSIHAHAVKACVERTIFVGSALVDMYGKCGCIEDSEQAFDEMPEKNLVTLNSLIGGYAHQGQVDMALALFEEMAPHGCGPAPNYMTFVSLLSACSRAGAVENGMKIFDSMKSTYGIEPGAEHYSCIVDMLGRAGMVEQAYEFIKKMPIQPTISVWGALQNACRMHGKPQLGLLAAESLFKLDPKDSGNHVLLSNTFAAAGRWAEANTVREEMKGVGIKKGAGYSWITVKNQVHAFQAKDRSHRMNKEIQTMLTKLRNKMEAAGYKPDLKLSLYDLEEEEKEAEVSHHSEKLALAFGLVALPLSVPIRITKNLRICGDCHSFFKFVSGSVKREIIVRDNNRFHRFKDGICSCNDYWKKLHLCFSSSGGLSPAVPSSPIIVSNHNRTLHHHTPSLFINNFNSLYDHLSVSSPLHRRHSSDNPAGIFSTNRRDEEEDETSAAVSKLLSGGTAIMKHIESPDPYRDFGRSMREMVEARDLTRDVVADREYLHELLFCYLSLNPKHTHKFIVSAFADTLLWSVRNLKSPPSSLRVFPVYTDIRTPEMRNLKKSSYLVAKAIEQRRDTAGSESESEATPSPAEESGSGGDKEVEINAIGAEIKAAMEQRKAAEEEKGKNEFLSGVAEEVKEIEWPAFQKVLGTTGVVLGVIAGSSVVLLTVNFLLAELSDRVFIGKGVQDFFS</sequence>
<feature type="repeat" description="PPR" evidence="16">
    <location>
        <begin position="173"/>
        <end position="207"/>
    </location>
</feature>
<dbReference type="InterPro" id="IPR046960">
    <property type="entry name" value="PPR_At4g14850-like_plant"/>
</dbReference>
<evidence type="ECO:0000256" key="3">
    <source>
        <dbReference type="ARBA" id="ARBA00006643"/>
    </source>
</evidence>
<protein>
    <recommendedName>
        <fullName evidence="19">OVATE domain-containing protein</fullName>
    </recommendedName>
</protein>
<evidence type="ECO:0000256" key="13">
    <source>
        <dbReference type="ARBA" id="ARBA00023136"/>
    </source>
</evidence>
<evidence type="ECO:0000313" key="21">
    <source>
        <dbReference type="Proteomes" id="UP000682877"/>
    </source>
</evidence>
<evidence type="ECO:0000256" key="17">
    <source>
        <dbReference type="SAM" id="MobiDB-lite"/>
    </source>
</evidence>
<accession>A0A8S2AUV1</accession>
<evidence type="ECO:0000256" key="18">
    <source>
        <dbReference type="SAM" id="Phobius"/>
    </source>
</evidence>
<dbReference type="FunFam" id="1.25.40.10:FF:000681">
    <property type="entry name" value="Pentatricopeptide repeat-containing protein"/>
    <property type="match status" value="1"/>
</dbReference>
<comment type="similarity">
    <text evidence="4">Belongs to the SecE/SEC61-gamma family.</text>
</comment>
<comment type="similarity">
    <text evidence="3">Belongs to the PPR family. PCMP-H subfamily.</text>
</comment>
<keyword evidence="11" id="KW-0811">Translocation</keyword>
<evidence type="ECO:0000256" key="7">
    <source>
        <dbReference type="ARBA" id="ARBA00022692"/>
    </source>
</evidence>
<keyword evidence="21" id="KW-1185">Reference proteome</keyword>
<dbReference type="InterPro" id="IPR002885">
    <property type="entry name" value="PPR_rpt"/>
</dbReference>
<dbReference type="FunFam" id="1.25.40.10:FF:000668">
    <property type="entry name" value="Pentatricopeptide repeat-containing protein, mitochondrial"/>
    <property type="match status" value="1"/>
</dbReference>
<feature type="compositionally biased region" description="Low complexity" evidence="17">
    <location>
        <begin position="893"/>
        <end position="908"/>
    </location>
</feature>
<organism evidence="20 21">
    <name type="scientific">Arabidopsis arenosa</name>
    <name type="common">Sand rock-cress</name>
    <name type="synonym">Cardaminopsis arenosa</name>
    <dbReference type="NCBI Taxonomy" id="38785"/>
    <lineage>
        <taxon>Eukaryota</taxon>
        <taxon>Viridiplantae</taxon>
        <taxon>Streptophyta</taxon>
        <taxon>Embryophyta</taxon>
        <taxon>Tracheophyta</taxon>
        <taxon>Spermatophyta</taxon>
        <taxon>Magnoliopsida</taxon>
        <taxon>eudicotyledons</taxon>
        <taxon>Gunneridae</taxon>
        <taxon>Pentapetalae</taxon>
        <taxon>rosids</taxon>
        <taxon>malvids</taxon>
        <taxon>Brassicales</taxon>
        <taxon>Brassicaceae</taxon>
        <taxon>Camelineae</taxon>
        <taxon>Arabidopsis</taxon>
    </lineage>
</organism>
<evidence type="ECO:0000259" key="19">
    <source>
        <dbReference type="PROSITE" id="PS51754"/>
    </source>
</evidence>
<dbReference type="GO" id="GO:0008270">
    <property type="term" value="F:zinc ion binding"/>
    <property type="evidence" value="ECO:0007669"/>
    <property type="project" value="InterPro"/>
</dbReference>
<dbReference type="Pfam" id="PF13041">
    <property type="entry name" value="PPR_2"/>
    <property type="match status" value="2"/>
</dbReference>
<dbReference type="GO" id="GO:0045892">
    <property type="term" value="P:negative regulation of DNA-templated transcription"/>
    <property type="evidence" value="ECO:0007669"/>
    <property type="project" value="UniProtKB-ARBA"/>
</dbReference>
<dbReference type="AlphaFoldDB" id="A0A8S2AUV1"/>
<comment type="subcellular location">
    <subcellularLocation>
        <location evidence="2">Membrane</location>
    </subcellularLocation>
    <subcellularLocation>
        <location evidence="1">Nucleus</location>
    </subcellularLocation>
</comment>
<dbReference type="GO" id="GO:0003723">
    <property type="term" value="F:RNA binding"/>
    <property type="evidence" value="ECO:0007669"/>
    <property type="project" value="InterPro"/>
</dbReference>
<name>A0A8S2AUV1_ARAAE</name>
<dbReference type="PROSITE" id="PS51375">
    <property type="entry name" value="PPR"/>
    <property type="match status" value="4"/>
</dbReference>